<evidence type="ECO:0000313" key="3">
    <source>
        <dbReference type="Proteomes" id="UP000320762"/>
    </source>
</evidence>
<sequence length="210" mass="21787">MRTPCSESNPFTQSRPITRALQIILGVPTLDPEAHPLLICTRNVPSVPTVLRTTFQRAADAGGLAVLALCLKLFLFAVYITAFCVTGSILTFVAGQQILGAARGGSWEISSIWAARTACVGALVLAPAAALCGNIYPEVHPIVKLFCSTGMGVIVGVTGSALLAACGVDAQLILSSGDAAIAALVGAAVTVMPLHLYVWLRDLFKKPATA</sequence>
<accession>A0A550BVW9</accession>
<feature type="transmembrane region" description="Helical" evidence="1">
    <location>
        <begin position="180"/>
        <end position="200"/>
    </location>
</feature>
<protein>
    <submittedName>
        <fullName evidence="2">Uncharacterized protein</fullName>
    </submittedName>
</protein>
<proteinExistence type="predicted"/>
<evidence type="ECO:0000256" key="1">
    <source>
        <dbReference type="SAM" id="Phobius"/>
    </source>
</evidence>
<keyword evidence="1" id="KW-0812">Transmembrane</keyword>
<feature type="transmembrane region" description="Helical" evidence="1">
    <location>
        <begin position="142"/>
        <end position="168"/>
    </location>
</feature>
<reference evidence="2 3" key="1">
    <citation type="journal article" date="2019" name="New Phytol.">
        <title>Comparative genomics reveals unique wood-decay strategies and fruiting body development in the Schizophyllaceae.</title>
        <authorList>
            <person name="Almasi E."/>
            <person name="Sahu N."/>
            <person name="Krizsan K."/>
            <person name="Balint B."/>
            <person name="Kovacs G.M."/>
            <person name="Kiss B."/>
            <person name="Cseklye J."/>
            <person name="Drula E."/>
            <person name="Henrissat B."/>
            <person name="Nagy I."/>
            <person name="Chovatia M."/>
            <person name="Adam C."/>
            <person name="LaButti K."/>
            <person name="Lipzen A."/>
            <person name="Riley R."/>
            <person name="Grigoriev I.V."/>
            <person name="Nagy L.G."/>
        </authorList>
    </citation>
    <scope>NUCLEOTIDE SEQUENCE [LARGE SCALE GENOMIC DNA]</scope>
    <source>
        <strain evidence="2 3">NL-1724</strain>
    </source>
</reference>
<comment type="caution">
    <text evidence="2">The sequence shown here is derived from an EMBL/GenBank/DDBJ whole genome shotgun (WGS) entry which is preliminary data.</text>
</comment>
<keyword evidence="1" id="KW-1133">Transmembrane helix</keyword>
<gene>
    <name evidence="2" type="ORF">BD626DRAFT_518594</name>
</gene>
<feature type="transmembrane region" description="Helical" evidence="1">
    <location>
        <begin position="113"/>
        <end position="136"/>
    </location>
</feature>
<keyword evidence="1" id="KW-0472">Membrane</keyword>
<dbReference type="AlphaFoldDB" id="A0A550BVW9"/>
<dbReference type="Proteomes" id="UP000320762">
    <property type="component" value="Unassembled WGS sequence"/>
</dbReference>
<dbReference type="EMBL" id="VDMD01000063">
    <property type="protein sequence ID" value="TRM56663.1"/>
    <property type="molecule type" value="Genomic_DNA"/>
</dbReference>
<evidence type="ECO:0000313" key="2">
    <source>
        <dbReference type="EMBL" id="TRM56663.1"/>
    </source>
</evidence>
<organism evidence="2 3">
    <name type="scientific">Schizophyllum amplum</name>
    <dbReference type="NCBI Taxonomy" id="97359"/>
    <lineage>
        <taxon>Eukaryota</taxon>
        <taxon>Fungi</taxon>
        <taxon>Dikarya</taxon>
        <taxon>Basidiomycota</taxon>
        <taxon>Agaricomycotina</taxon>
        <taxon>Agaricomycetes</taxon>
        <taxon>Agaricomycetidae</taxon>
        <taxon>Agaricales</taxon>
        <taxon>Schizophyllaceae</taxon>
        <taxon>Schizophyllum</taxon>
    </lineage>
</organism>
<name>A0A550BVW9_9AGAR</name>
<keyword evidence="3" id="KW-1185">Reference proteome</keyword>